<dbReference type="InterPro" id="IPR012677">
    <property type="entry name" value="Nucleotide-bd_a/b_plait_sf"/>
</dbReference>
<dbReference type="FunFam" id="3.30.70.330:FF:000169">
    <property type="entry name" value="protein alan shepard isoform X4"/>
    <property type="match status" value="1"/>
</dbReference>
<accession>A0ABD2WN19</accession>
<gene>
    <name evidence="8" type="ORF">TKK_011408</name>
</gene>
<proteinExistence type="predicted"/>
<dbReference type="Pfam" id="PF00076">
    <property type="entry name" value="RRM_1"/>
    <property type="match status" value="2"/>
</dbReference>
<feature type="region of interest" description="Disordered" evidence="6">
    <location>
        <begin position="15"/>
        <end position="116"/>
    </location>
</feature>
<dbReference type="PRINTS" id="PR00961">
    <property type="entry name" value="HUDSXLRNA"/>
</dbReference>
<dbReference type="InterPro" id="IPR000504">
    <property type="entry name" value="RRM_dom"/>
</dbReference>
<comment type="function">
    <text evidence="3">Has a role in the perception of gravity.</text>
</comment>
<feature type="region of interest" description="Disordered" evidence="6">
    <location>
        <begin position="560"/>
        <end position="593"/>
    </location>
</feature>
<evidence type="ECO:0000256" key="3">
    <source>
        <dbReference type="ARBA" id="ARBA00037469"/>
    </source>
</evidence>
<feature type="domain" description="RRM" evidence="7">
    <location>
        <begin position="231"/>
        <end position="304"/>
    </location>
</feature>
<evidence type="ECO:0000256" key="2">
    <source>
        <dbReference type="ARBA" id="ARBA00022884"/>
    </source>
</evidence>
<evidence type="ECO:0000256" key="5">
    <source>
        <dbReference type="PROSITE-ProRule" id="PRU00176"/>
    </source>
</evidence>
<evidence type="ECO:0000313" key="8">
    <source>
        <dbReference type="EMBL" id="KAL3394393.1"/>
    </source>
</evidence>
<dbReference type="SUPFAM" id="SSF54928">
    <property type="entry name" value="RNA-binding domain, RBD"/>
    <property type="match status" value="2"/>
</dbReference>
<name>A0ABD2WN19_9HYME</name>
<reference evidence="8 9" key="1">
    <citation type="journal article" date="2024" name="bioRxiv">
        <title>A reference genome for Trichogramma kaykai: A tiny desert-dwelling parasitoid wasp with competing sex-ratio distorters.</title>
        <authorList>
            <person name="Culotta J."/>
            <person name="Lindsey A.R."/>
        </authorList>
    </citation>
    <scope>NUCLEOTIDE SEQUENCE [LARGE SCALE GENOMIC DNA]</scope>
    <source>
        <strain evidence="8 9">KSX58</strain>
    </source>
</reference>
<evidence type="ECO:0000256" key="1">
    <source>
        <dbReference type="ARBA" id="ARBA00022737"/>
    </source>
</evidence>
<evidence type="ECO:0000259" key="7">
    <source>
        <dbReference type="PROSITE" id="PS50102"/>
    </source>
</evidence>
<dbReference type="EMBL" id="JBJJXI010000092">
    <property type="protein sequence ID" value="KAL3394393.1"/>
    <property type="molecule type" value="Genomic_DNA"/>
</dbReference>
<dbReference type="Proteomes" id="UP001627154">
    <property type="component" value="Unassembled WGS sequence"/>
</dbReference>
<dbReference type="CDD" id="cd12243">
    <property type="entry name" value="RRM1_MSSP"/>
    <property type="match status" value="1"/>
</dbReference>
<keyword evidence="2 5" id="KW-0694">RNA-binding</keyword>
<dbReference type="FunFam" id="3.30.70.330:FF:000012">
    <property type="entry name" value="RNA-binding motif, single-stranded-interacting protein 3 isoform 1"/>
    <property type="match status" value="1"/>
</dbReference>
<feature type="compositionally biased region" description="Gly residues" evidence="6">
    <location>
        <begin position="86"/>
        <end position="99"/>
    </location>
</feature>
<dbReference type="PROSITE" id="PS50102">
    <property type="entry name" value="RRM"/>
    <property type="match status" value="2"/>
</dbReference>
<dbReference type="GO" id="GO:0003723">
    <property type="term" value="F:RNA binding"/>
    <property type="evidence" value="ECO:0007669"/>
    <property type="project" value="UniProtKB-UniRule"/>
</dbReference>
<feature type="domain" description="RRM" evidence="7">
    <location>
        <begin position="328"/>
        <end position="407"/>
    </location>
</feature>
<keyword evidence="9" id="KW-1185">Reference proteome</keyword>
<organism evidence="8 9">
    <name type="scientific">Trichogramma kaykai</name>
    <dbReference type="NCBI Taxonomy" id="54128"/>
    <lineage>
        <taxon>Eukaryota</taxon>
        <taxon>Metazoa</taxon>
        <taxon>Ecdysozoa</taxon>
        <taxon>Arthropoda</taxon>
        <taxon>Hexapoda</taxon>
        <taxon>Insecta</taxon>
        <taxon>Pterygota</taxon>
        <taxon>Neoptera</taxon>
        <taxon>Endopterygota</taxon>
        <taxon>Hymenoptera</taxon>
        <taxon>Apocrita</taxon>
        <taxon>Proctotrupomorpha</taxon>
        <taxon>Chalcidoidea</taxon>
        <taxon>Trichogrammatidae</taxon>
        <taxon>Trichogramma</taxon>
    </lineage>
</organism>
<comment type="caution">
    <text evidence="8">The sequence shown here is derived from an EMBL/GenBank/DDBJ whole genome shotgun (WGS) entry which is preliminary data.</text>
</comment>
<dbReference type="InterPro" id="IPR035979">
    <property type="entry name" value="RBD_domain_sf"/>
</dbReference>
<feature type="compositionally biased region" description="Low complexity" evidence="6">
    <location>
        <begin position="189"/>
        <end position="214"/>
    </location>
</feature>
<evidence type="ECO:0000313" key="9">
    <source>
        <dbReference type="Proteomes" id="UP001627154"/>
    </source>
</evidence>
<evidence type="ECO:0000256" key="4">
    <source>
        <dbReference type="ARBA" id="ARBA00039536"/>
    </source>
</evidence>
<keyword evidence="1" id="KW-0677">Repeat</keyword>
<dbReference type="CDD" id="cd12244">
    <property type="entry name" value="RRM2_MSSP"/>
    <property type="match status" value="1"/>
</dbReference>
<sequence length="593" mass="61068">MSVRMENVAAPRKLNYKMMGPNGPRPTYAGANGGSTAGSGGGGGGGAGGGTGGGGGVGGVGPAAGGGAQTGGGHGGGGLKSNATGGPRGGGGGGGGSGGNPTQYRAGGGGAAATTASWGAAAPGHAAVAAAAVTGAAAAGYPPYARYPAAAAAAAAQLPVNPQQIPPNANPYSATTYAQHASYGGQRVPTASSPANTNSSSSSATGSQSGTMSTNLSNNIQGQVSEQLSKTNLYIRGLNQNTTDKDLVQMCSQYGTITSTKAILDKNTNKCKGYGFVDFESPVAAEGAVKALVAKGIQAQMAKVGIWLIRRLASVRWLCMQQQEQDPTNLYIANLPLNYKENDVESLLAQYGQVISTRILRDTSGQSKGVGFARMESKEKCEHIIQIFNGKSLHGAKDPLLVKFADGGNKKKSLYKSTIWRDNGDVSNSAFPRFILQQNMALNYETSAVGQNGVATAHMLPAATLAQYGRHAYSQAMPSYNVPGTPWVTPYLVQTPPHMQQVDIMPSADPSNPQYSMIPQLTTQMSTLHLGTGSYISPHAYPTYTTYPTPSIIHAPMALGDSEQTSNAASPDDSYQQYQAQQPKYNYAEGYTS</sequence>
<feature type="compositionally biased region" description="Polar residues" evidence="6">
    <location>
        <begin position="562"/>
        <end position="584"/>
    </location>
</feature>
<dbReference type="PANTHER" id="PTHR24012">
    <property type="entry name" value="RNA BINDING PROTEIN"/>
    <property type="match status" value="1"/>
</dbReference>
<dbReference type="SMART" id="SM00360">
    <property type="entry name" value="RRM"/>
    <property type="match status" value="2"/>
</dbReference>
<feature type="region of interest" description="Disordered" evidence="6">
    <location>
        <begin position="180"/>
        <end position="217"/>
    </location>
</feature>
<feature type="compositionally biased region" description="Gly residues" evidence="6">
    <location>
        <begin position="31"/>
        <end position="79"/>
    </location>
</feature>
<dbReference type="AlphaFoldDB" id="A0ABD2WN19"/>
<dbReference type="Gene3D" id="3.30.70.330">
    <property type="match status" value="2"/>
</dbReference>
<protein>
    <recommendedName>
        <fullName evidence="4">Protein alan shepard</fullName>
    </recommendedName>
</protein>
<dbReference type="InterPro" id="IPR002343">
    <property type="entry name" value="Hud_Sxl_RNA"/>
</dbReference>
<evidence type="ECO:0000256" key="6">
    <source>
        <dbReference type="SAM" id="MobiDB-lite"/>
    </source>
</evidence>